<dbReference type="PANTHER" id="PTHR11653">
    <property type="entry name" value="PARVALBUMIN ALPHA"/>
    <property type="match status" value="1"/>
</dbReference>
<feature type="binding site" evidence="7">
    <location>
        <position position="186"/>
    </location>
    <ligand>
        <name>Ca(2+)</name>
        <dbReference type="ChEBI" id="CHEBI:29108"/>
        <label>1</label>
    </ligand>
</feature>
<feature type="binding site" evidence="7">
    <location>
        <position position="225"/>
    </location>
    <ligand>
        <name>Ca(2+)</name>
        <dbReference type="ChEBI" id="CHEBI:29108"/>
        <label>1</label>
    </ligand>
</feature>
<evidence type="ECO:0000259" key="9">
    <source>
        <dbReference type="PROSITE" id="PS50222"/>
    </source>
</evidence>
<proteinExistence type="inferred from homology"/>
<dbReference type="PANTHER" id="PTHR11653:SF12">
    <property type="entry name" value="PARVALBUMIN"/>
    <property type="match status" value="1"/>
</dbReference>
<gene>
    <name evidence="10" type="ORF">MMEN_LOCUS8756</name>
</gene>
<evidence type="ECO:0000256" key="3">
    <source>
        <dbReference type="ARBA" id="ARBA00022737"/>
    </source>
</evidence>
<protein>
    <recommendedName>
        <fullName evidence="8">Parvalbumin</fullName>
    </recommendedName>
</protein>
<dbReference type="GO" id="GO:0005737">
    <property type="term" value="C:cytoplasm"/>
    <property type="evidence" value="ECO:0007669"/>
    <property type="project" value="TreeGrafter"/>
</dbReference>
<keyword evidence="11" id="KW-1185">Reference proteome</keyword>
<evidence type="ECO:0000256" key="7">
    <source>
        <dbReference type="PIRSR" id="PIRSR608080-1"/>
    </source>
</evidence>
<dbReference type="PROSITE" id="PS50222">
    <property type="entry name" value="EF_HAND_2"/>
    <property type="match status" value="3"/>
</dbReference>
<evidence type="ECO:0000313" key="11">
    <source>
        <dbReference type="Proteomes" id="UP000677803"/>
    </source>
</evidence>
<keyword evidence="4 7" id="KW-0106">Calcium</keyword>
<keyword evidence="5" id="KW-0514">Muscle protein</keyword>
<dbReference type="PROSITE" id="PS00018">
    <property type="entry name" value="EF_HAND_1"/>
    <property type="match status" value="3"/>
</dbReference>
<feature type="domain" description="EF-hand" evidence="9">
    <location>
        <begin position="162"/>
        <end position="197"/>
    </location>
</feature>
<dbReference type="InterPro" id="IPR011992">
    <property type="entry name" value="EF-hand-dom_pair"/>
</dbReference>
<keyword evidence="3" id="KW-0677">Repeat</keyword>
<keyword evidence="2 7" id="KW-0479">Metal-binding</keyword>
<accession>A0A8S4AUX7</accession>
<dbReference type="EMBL" id="CAJRST010008890">
    <property type="protein sequence ID" value="CAG5897713.1"/>
    <property type="molecule type" value="Genomic_DNA"/>
</dbReference>
<name>A0A8S4AUX7_9TELE</name>
<sequence>MKGEEAVRGVEEISPGLRTDTSGCFLHSGSRIKRELVAQAHSKRSIRSAHPQLRKCKPDTKHPPGTFDFRSFFAQVGLIGSSEADGEKVFAVLDQDQSGYIEEEELKLFLQNFSPGARELTVAETKTLMAAGDKDGDGKIGMEAADSFDYKKFFKACGLASKSSDDVKKAFAIIDQDNSGFIEEEELKLFLQNFSAGARALTDKETKAFLAAGDSDGDGKIGVDEFAALVKA</sequence>
<comment type="function">
    <text evidence="6 8">In muscle, parvalbumin is thought to be involved in relaxation after contraction. It binds two calcium ions.</text>
</comment>
<dbReference type="InterPro" id="IPR002048">
    <property type="entry name" value="EF_hand_dom"/>
</dbReference>
<dbReference type="InterPro" id="IPR018247">
    <property type="entry name" value="EF_Hand_1_Ca_BS"/>
</dbReference>
<comment type="similarity">
    <text evidence="1 8">Belongs to the parvalbumin family.</text>
</comment>
<feature type="domain" description="EF-hand" evidence="9">
    <location>
        <begin position="201"/>
        <end position="232"/>
    </location>
</feature>
<feature type="domain" description="EF-hand" evidence="9">
    <location>
        <begin position="81"/>
        <end position="116"/>
    </location>
</feature>
<reference evidence="10" key="1">
    <citation type="submission" date="2021-05" db="EMBL/GenBank/DDBJ databases">
        <authorList>
            <person name="Tigano A."/>
        </authorList>
    </citation>
    <scope>NUCLEOTIDE SEQUENCE</scope>
</reference>
<feature type="binding site" evidence="7">
    <location>
        <position position="175"/>
    </location>
    <ligand>
        <name>Ca(2+)</name>
        <dbReference type="ChEBI" id="CHEBI:29108"/>
        <label>1</label>
    </ligand>
</feature>
<evidence type="ECO:0000256" key="8">
    <source>
        <dbReference type="RuleBase" id="RU368048"/>
    </source>
</evidence>
<dbReference type="Pfam" id="PF13499">
    <property type="entry name" value="EF-hand_7"/>
    <property type="match status" value="2"/>
</dbReference>
<evidence type="ECO:0000256" key="5">
    <source>
        <dbReference type="ARBA" id="ARBA00023179"/>
    </source>
</evidence>
<dbReference type="CDD" id="cd16255">
    <property type="entry name" value="EFh_parvalbumin_beta"/>
    <property type="match status" value="1"/>
</dbReference>
<dbReference type="FunFam" id="1.10.238.10:FF:000060">
    <property type="entry name" value="Parvalbumin, thymic"/>
    <property type="match status" value="1"/>
</dbReference>
<dbReference type="Proteomes" id="UP000677803">
    <property type="component" value="Unassembled WGS sequence"/>
</dbReference>
<dbReference type="Gene3D" id="1.10.238.10">
    <property type="entry name" value="EF-hand"/>
    <property type="match status" value="2"/>
</dbReference>
<dbReference type="InterPro" id="IPR008080">
    <property type="entry name" value="Parvalbumin"/>
</dbReference>
<dbReference type="PRINTS" id="PR01697">
    <property type="entry name" value="PARVALBUMIN"/>
</dbReference>
<feature type="binding site" evidence="7">
    <location>
        <position position="177"/>
    </location>
    <ligand>
        <name>Ca(2+)</name>
        <dbReference type="ChEBI" id="CHEBI:29108"/>
        <label>1</label>
    </ligand>
</feature>
<feature type="binding site" evidence="7">
    <location>
        <position position="179"/>
    </location>
    <ligand>
        <name>Ca(2+)</name>
        <dbReference type="ChEBI" id="CHEBI:29108"/>
        <label>1</label>
    </ligand>
</feature>
<evidence type="ECO:0000256" key="4">
    <source>
        <dbReference type="ARBA" id="ARBA00022837"/>
    </source>
</evidence>
<evidence type="ECO:0000256" key="1">
    <source>
        <dbReference type="ARBA" id="ARBA00009753"/>
    </source>
</evidence>
<evidence type="ECO:0000313" key="10">
    <source>
        <dbReference type="EMBL" id="CAG5897713.1"/>
    </source>
</evidence>
<comment type="caution">
    <text evidence="10">The sequence shown here is derived from an EMBL/GenBank/DDBJ whole genome shotgun (WGS) entry which is preliminary data.</text>
</comment>
<dbReference type="SUPFAM" id="SSF47473">
    <property type="entry name" value="EF-hand"/>
    <property type="match status" value="1"/>
</dbReference>
<dbReference type="GO" id="GO:0005509">
    <property type="term" value="F:calcium ion binding"/>
    <property type="evidence" value="ECO:0007669"/>
    <property type="project" value="UniProtKB-UniRule"/>
</dbReference>
<feature type="binding site" evidence="7">
    <location>
        <position position="181"/>
    </location>
    <ligand>
        <name>Ca(2+)</name>
        <dbReference type="ChEBI" id="CHEBI:29108"/>
        <label>1</label>
    </ligand>
</feature>
<organism evidence="10 11">
    <name type="scientific">Menidia menidia</name>
    <name type="common">Atlantic silverside</name>
    <dbReference type="NCBI Taxonomy" id="238744"/>
    <lineage>
        <taxon>Eukaryota</taxon>
        <taxon>Metazoa</taxon>
        <taxon>Chordata</taxon>
        <taxon>Craniata</taxon>
        <taxon>Vertebrata</taxon>
        <taxon>Euteleostomi</taxon>
        <taxon>Actinopterygii</taxon>
        <taxon>Neopterygii</taxon>
        <taxon>Teleostei</taxon>
        <taxon>Neoteleostei</taxon>
        <taxon>Acanthomorphata</taxon>
        <taxon>Ovalentaria</taxon>
        <taxon>Atherinomorphae</taxon>
        <taxon>Atheriniformes</taxon>
        <taxon>Atherinopsidae</taxon>
        <taxon>Menidiinae</taxon>
        <taxon>Menidia</taxon>
    </lineage>
</organism>
<evidence type="ECO:0000256" key="6">
    <source>
        <dbReference type="ARBA" id="ARBA00025308"/>
    </source>
</evidence>
<dbReference type="AlphaFoldDB" id="A0A8S4AUX7"/>
<feature type="binding site" evidence="7">
    <location>
        <position position="216"/>
    </location>
    <ligand>
        <name>Ca(2+)</name>
        <dbReference type="ChEBI" id="CHEBI:29108"/>
        <label>1</label>
    </ligand>
</feature>
<feature type="binding site" evidence="7">
    <location>
        <position position="214"/>
    </location>
    <ligand>
        <name>Ca(2+)</name>
        <dbReference type="ChEBI" id="CHEBI:29108"/>
        <label>1</label>
    </ligand>
</feature>
<evidence type="ECO:0000256" key="2">
    <source>
        <dbReference type="ARBA" id="ARBA00022723"/>
    </source>
</evidence>
<dbReference type="SMART" id="SM00054">
    <property type="entry name" value="EFh"/>
    <property type="match status" value="4"/>
</dbReference>
<dbReference type="OrthoDB" id="26525at2759"/>
<feature type="binding site" evidence="7">
    <location>
        <position position="218"/>
    </location>
    <ligand>
        <name>Ca(2+)</name>
        <dbReference type="ChEBI" id="CHEBI:29108"/>
        <label>1</label>
    </ligand>
</feature>
<feature type="binding site" evidence="7">
    <location>
        <position position="220"/>
    </location>
    <ligand>
        <name>Ca(2+)</name>
        <dbReference type="ChEBI" id="CHEBI:29108"/>
        <label>1</label>
    </ligand>
</feature>